<dbReference type="GO" id="GO:0016301">
    <property type="term" value="F:kinase activity"/>
    <property type="evidence" value="ECO:0007669"/>
    <property type="project" value="UniProtKB-KW"/>
</dbReference>
<keyword evidence="2" id="KW-0418">Kinase</keyword>
<dbReference type="InterPro" id="IPR002173">
    <property type="entry name" value="Carboh/pur_kinase_PfkB_CS"/>
</dbReference>
<keyword evidence="5" id="KW-1185">Reference proteome</keyword>
<dbReference type="Pfam" id="PF00294">
    <property type="entry name" value="PfkB"/>
    <property type="match status" value="1"/>
</dbReference>
<comment type="caution">
    <text evidence="4">The sequence shown here is derived from an EMBL/GenBank/DDBJ whole genome shotgun (WGS) entry which is preliminary data.</text>
</comment>
<organism evidence="4 5">
    <name type="scientific">Symbiodinium natans</name>
    <dbReference type="NCBI Taxonomy" id="878477"/>
    <lineage>
        <taxon>Eukaryota</taxon>
        <taxon>Sar</taxon>
        <taxon>Alveolata</taxon>
        <taxon>Dinophyceae</taxon>
        <taxon>Suessiales</taxon>
        <taxon>Symbiodiniaceae</taxon>
        <taxon>Symbiodinium</taxon>
    </lineage>
</organism>
<dbReference type="AlphaFoldDB" id="A0A812RTX3"/>
<dbReference type="PROSITE" id="PS00584">
    <property type="entry name" value="PFKB_KINASES_2"/>
    <property type="match status" value="1"/>
</dbReference>
<dbReference type="EMBL" id="CAJNDS010002379">
    <property type="protein sequence ID" value="CAE7455758.1"/>
    <property type="molecule type" value="Genomic_DNA"/>
</dbReference>
<dbReference type="PANTHER" id="PTHR42774:SF3">
    <property type="entry name" value="KETOHEXOKINASE"/>
    <property type="match status" value="1"/>
</dbReference>
<accession>A0A812RTX3</accession>
<dbReference type="Gene3D" id="3.40.1190.20">
    <property type="match status" value="1"/>
</dbReference>
<reference evidence="4" key="1">
    <citation type="submission" date="2021-02" db="EMBL/GenBank/DDBJ databases">
        <authorList>
            <person name="Dougan E. K."/>
            <person name="Rhodes N."/>
            <person name="Thang M."/>
            <person name="Chan C."/>
        </authorList>
    </citation>
    <scope>NUCLEOTIDE SEQUENCE</scope>
</reference>
<evidence type="ECO:0000313" key="5">
    <source>
        <dbReference type="Proteomes" id="UP000604046"/>
    </source>
</evidence>
<dbReference type="OrthoDB" id="415590at2759"/>
<sequence>MGNTIIDHVISVEKLPDDGKVWVESKQKFVGGQGANAAQGMAKLGLDVAWLSRLGDDDDGHNALRHFKSCGIDTSLCIEVARAHTMSAIVTIGRECMKRCCYMHKDERLLEYDISSHICNIDVQAFEVLYTDGHQTDLALPVVQKATARGVPVIADIEVLDQDCRALAKLASHVIAPLEVLQELSGEADPERAVRALSDVEGKTVIATAGLDGSYGTSFEDQNVHHVKVRPECQAFDTLGAGDAYHAGLLAEWSSDPALGAVKASKEGLKEPWRRSGEGQEGLKEPWSREGIFYLLVLQGAVKA</sequence>
<gene>
    <name evidence="4" type="primary">rbsK</name>
    <name evidence="4" type="ORF">SNAT2548_LOCUS25100</name>
</gene>
<dbReference type="SUPFAM" id="SSF53613">
    <property type="entry name" value="Ribokinase-like"/>
    <property type="match status" value="1"/>
</dbReference>
<feature type="domain" description="Carbohydrate kinase PfkB" evidence="3">
    <location>
        <begin position="2"/>
        <end position="255"/>
    </location>
</feature>
<dbReference type="InterPro" id="IPR052562">
    <property type="entry name" value="Ketohexokinase-related"/>
</dbReference>
<name>A0A812RTX3_9DINO</name>
<evidence type="ECO:0000313" key="4">
    <source>
        <dbReference type="EMBL" id="CAE7455758.1"/>
    </source>
</evidence>
<evidence type="ECO:0000256" key="2">
    <source>
        <dbReference type="ARBA" id="ARBA00022777"/>
    </source>
</evidence>
<evidence type="ECO:0000259" key="3">
    <source>
        <dbReference type="Pfam" id="PF00294"/>
    </source>
</evidence>
<dbReference type="Proteomes" id="UP000604046">
    <property type="component" value="Unassembled WGS sequence"/>
</dbReference>
<dbReference type="InterPro" id="IPR011611">
    <property type="entry name" value="PfkB_dom"/>
</dbReference>
<keyword evidence="1" id="KW-0808">Transferase</keyword>
<evidence type="ECO:0000256" key="1">
    <source>
        <dbReference type="ARBA" id="ARBA00022679"/>
    </source>
</evidence>
<dbReference type="PANTHER" id="PTHR42774">
    <property type="entry name" value="PHOSPHOTRANSFERASE SYSTEM TRANSPORT PROTEIN"/>
    <property type="match status" value="1"/>
</dbReference>
<protein>
    <submittedName>
        <fullName evidence="4">RbsK protein</fullName>
    </submittedName>
</protein>
<proteinExistence type="predicted"/>
<dbReference type="InterPro" id="IPR029056">
    <property type="entry name" value="Ribokinase-like"/>
</dbReference>